<keyword evidence="2" id="KW-0472">Membrane</keyword>
<feature type="compositionally biased region" description="Basic residues" evidence="1">
    <location>
        <begin position="79"/>
        <end position="92"/>
    </location>
</feature>
<organism evidence="3 4">
    <name type="scientific">Elaphomyces granulatus</name>
    <dbReference type="NCBI Taxonomy" id="519963"/>
    <lineage>
        <taxon>Eukaryota</taxon>
        <taxon>Fungi</taxon>
        <taxon>Dikarya</taxon>
        <taxon>Ascomycota</taxon>
        <taxon>Pezizomycotina</taxon>
        <taxon>Eurotiomycetes</taxon>
        <taxon>Eurotiomycetidae</taxon>
        <taxon>Eurotiales</taxon>
        <taxon>Elaphomycetaceae</taxon>
        <taxon>Elaphomyces</taxon>
    </lineage>
</organism>
<feature type="compositionally biased region" description="Polar residues" evidence="1">
    <location>
        <begin position="69"/>
        <end position="78"/>
    </location>
</feature>
<comment type="caution">
    <text evidence="3">The sequence shown here is derived from an EMBL/GenBank/DDBJ whole genome shotgun (WGS) entry which is preliminary data.</text>
</comment>
<feature type="region of interest" description="Disordered" evidence="1">
    <location>
        <begin position="332"/>
        <end position="391"/>
    </location>
</feature>
<keyword evidence="4" id="KW-1185">Reference proteome</keyword>
<keyword evidence="2" id="KW-0812">Transmembrane</keyword>
<reference evidence="3 4" key="1">
    <citation type="journal article" date="2015" name="Environ. Microbiol.">
        <title>Metagenome sequence of Elaphomyces granulatus from sporocarp tissue reveals Ascomycota ectomycorrhizal fingerprints of genome expansion and a Proteobacteria-rich microbiome.</title>
        <authorList>
            <person name="Quandt C.A."/>
            <person name="Kohler A."/>
            <person name="Hesse C.N."/>
            <person name="Sharpton T.J."/>
            <person name="Martin F."/>
            <person name="Spatafora J.W."/>
        </authorList>
    </citation>
    <scope>NUCLEOTIDE SEQUENCE [LARGE SCALE GENOMIC DNA]</scope>
    <source>
        <strain evidence="3 4">OSC145934</strain>
    </source>
</reference>
<dbReference type="AlphaFoldDB" id="A0A232LYF8"/>
<feature type="compositionally biased region" description="Basic and acidic residues" evidence="1">
    <location>
        <begin position="94"/>
        <end position="107"/>
    </location>
</feature>
<feature type="transmembrane region" description="Helical" evidence="2">
    <location>
        <begin position="238"/>
        <end position="262"/>
    </location>
</feature>
<evidence type="ECO:0000313" key="4">
    <source>
        <dbReference type="Proteomes" id="UP000243515"/>
    </source>
</evidence>
<dbReference type="Proteomes" id="UP000243515">
    <property type="component" value="Unassembled WGS sequence"/>
</dbReference>
<protein>
    <submittedName>
        <fullName evidence="3">Uncharacterized protein</fullName>
    </submittedName>
</protein>
<dbReference type="EMBL" id="NPHW01003652">
    <property type="protein sequence ID" value="OXV09205.1"/>
    <property type="molecule type" value="Genomic_DNA"/>
</dbReference>
<dbReference type="OrthoDB" id="5402307at2759"/>
<feature type="compositionally biased region" description="Basic residues" evidence="1">
    <location>
        <begin position="375"/>
        <end position="384"/>
    </location>
</feature>
<evidence type="ECO:0000313" key="3">
    <source>
        <dbReference type="EMBL" id="OXV09205.1"/>
    </source>
</evidence>
<name>A0A232LYF8_9EURO</name>
<gene>
    <name evidence="3" type="ORF">Egran_03032</name>
</gene>
<accession>A0A232LYF8</accession>
<sequence length="391" mass="42616">MAALRQTIAVVDKSGKVVSTSKHLFSVFKEARNAYRERKAEIFAEKQAKIAEKEARRALAAFTLDDSRSAASSRNQGKSSHHHHHHHRHPRQRAIQDEHYRSREGSEYSHPSSRASMELPRRHTTHDIMVREPAPAVGRSNSVGHIDMDLAYGEFHPSSLQPKGQGNEQQLNVLVSKAEGLLVEADCVHRGATATMAHLQKHPEAMAAVALTLAEISTLVSKMAPGIIASLKASAPTIFALLASPQFLIAAGVGIGVTVVMFGGYKIIKKITAANADTPSSGVDELVELQSEHSTRVEAWRRGVADAGAGSVGTSVDGEFITPVAAAMSGIDLTTPRPSKAVRPQYLDTESRTSSRHSRRTGSKPHDKEKEKKTKEKKKKRSSKLRLMFTT</sequence>
<proteinExistence type="predicted"/>
<evidence type="ECO:0000256" key="1">
    <source>
        <dbReference type="SAM" id="MobiDB-lite"/>
    </source>
</evidence>
<feature type="compositionally biased region" description="Basic and acidic residues" evidence="1">
    <location>
        <begin position="364"/>
        <end position="374"/>
    </location>
</feature>
<feature type="region of interest" description="Disordered" evidence="1">
    <location>
        <begin position="65"/>
        <end position="120"/>
    </location>
</feature>
<keyword evidence="2" id="KW-1133">Transmembrane helix</keyword>
<evidence type="ECO:0000256" key="2">
    <source>
        <dbReference type="SAM" id="Phobius"/>
    </source>
</evidence>
<feature type="compositionally biased region" description="Basic residues" evidence="1">
    <location>
        <begin position="354"/>
        <end position="363"/>
    </location>
</feature>